<feature type="region of interest" description="Disordered" evidence="5">
    <location>
        <begin position="308"/>
        <end position="330"/>
    </location>
</feature>
<evidence type="ECO:0000313" key="8">
    <source>
        <dbReference type="Proteomes" id="UP000306102"/>
    </source>
</evidence>
<evidence type="ECO:0000313" key="7">
    <source>
        <dbReference type="EMBL" id="THG04691.1"/>
    </source>
</evidence>
<accession>A0A4S4DNS8</accession>
<evidence type="ECO:0000256" key="2">
    <source>
        <dbReference type="ARBA" id="ARBA00005028"/>
    </source>
</evidence>
<dbReference type="GO" id="GO:0005524">
    <property type="term" value="F:ATP binding"/>
    <property type="evidence" value="ECO:0007669"/>
    <property type="project" value="InterPro"/>
</dbReference>
<gene>
    <name evidence="7" type="ORF">TEA_008420</name>
</gene>
<dbReference type="UniPathway" id="UPA00242"/>
<name>A0A4S4DNS8_CAMSN</name>
<reference evidence="7 8" key="1">
    <citation type="journal article" date="2018" name="Proc. Natl. Acad. Sci. U.S.A.">
        <title>Draft genome sequence of Camellia sinensis var. sinensis provides insights into the evolution of the tea genome and tea quality.</title>
        <authorList>
            <person name="Wei C."/>
            <person name="Yang H."/>
            <person name="Wang S."/>
            <person name="Zhao J."/>
            <person name="Liu C."/>
            <person name="Gao L."/>
            <person name="Xia E."/>
            <person name="Lu Y."/>
            <person name="Tai Y."/>
            <person name="She G."/>
            <person name="Sun J."/>
            <person name="Cao H."/>
            <person name="Tong W."/>
            <person name="Gao Q."/>
            <person name="Li Y."/>
            <person name="Deng W."/>
            <person name="Jiang X."/>
            <person name="Wang W."/>
            <person name="Chen Q."/>
            <person name="Zhang S."/>
            <person name="Li H."/>
            <person name="Wu J."/>
            <person name="Wang P."/>
            <person name="Li P."/>
            <person name="Shi C."/>
            <person name="Zheng F."/>
            <person name="Jian J."/>
            <person name="Huang B."/>
            <person name="Shan D."/>
            <person name="Shi M."/>
            <person name="Fang C."/>
            <person name="Yue Y."/>
            <person name="Li F."/>
            <person name="Li D."/>
            <person name="Wei S."/>
            <person name="Han B."/>
            <person name="Jiang C."/>
            <person name="Yin Y."/>
            <person name="Xia T."/>
            <person name="Zhang Z."/>
            <person name="Bennetzen J.L."/>
            <person name="Zhao S."/>
            <person name="Wan X."/>
        </authorList>
    </citation>
    <scope>NUCLEOTIDE SEQUENCE [LARGE SCALE GENOMIC DNA]</scope>
    <source>
        <strain evidence="8">cv. Shuchazao</strain>
        <tissue evidence="7">Leaf</tissue>
    </source>
</reference>
<evidence type="ECO:0000256" key="3">
    <source>
        <dbReference type="ARBA" id="ARBA00012324"/>
    </source>
</evidence>
<dbReference type="PANTHER" id="PTHR47661">
    <property type="entry name" value="PHOSPHOGLUCAN PHOSPHATASE LSF1, CHLOROPLASTIC"/>
    <property type="match status" value="1"/>
</dbReference>
<evidence type="ECO:0000256" key="1">
    <source>
        <dbReference type="ARBA" id="ARBA00004921"/>
    </source>
</evidence>
<dbReference type="SUPFAM" id="SSF53067">
    <property type="entry name" value="Actin-like ATPase domain"/>
    <property type="match status" value="1"/>
</dbReference>
<evidence type="ECO:0000256" key="5">
    <source>
        <dbReference type="SAM" id="MobiDB-lite"/>
    </source>
</evidence>
<dbReference type="InterPro" id="IPR001478">
    <property type="entry name" value="PDZ"/>
</dbReference>
<comment type="pathway">
    <text evidence="2">Carbohydrate metabolism; hexose metabolism.</text>
</comment>
<evidence type="ECO:0000256" key="4">
    <source>
        <dbReference type="ARBA" id="ARBA00023152"/>
    </source>
</evidence>
<dbReference type="Pfam" id="PF03727">
    <property type="entry name" value="Hexokinase_2"/>
    <property type="match status" value="1"/>
</dbReference>
<comment type="caution">
    <text evidence="7">The sequence shown here is derived from an EMBL/GenBank/DDBJ whole genome shotgun (WGS) entry which is preliminary data.</text>
</comment>
<dbReference type="EC" id="2.7.1.1" evidence="3"/>
<keyword evidence="8" id="KW-1185">Reference proteome</keyword>
<dbReference type="InterPro" id="IPR036034">
    <property type="entry name" value="PDZ_sf"/>
</dbReference>
<dbReference type="GO" id="GO:0006096">
    <property type="term" value="P:glycolytic process"/>
    <property type="evidence" value="ECO:0007669"/>
    <property type="project" value="UniProtKB-KW"/>
</dbReference>
<dbReference type="Gene3D" id="3.40.367.20">
    <property type="match status" value="1"/>
</dbReference>
<protein>
    <recommendedName>
        <fullName evidence="3">hexokinase</fullName>
        <ecNumber evidence="3">2.7.1.1</ecNumber>
    </recommendedName>
</protein>
<sequence>MSSAVVAAGASSSCSAAFTRNHSIKTTTPPLPTPHSQRTSFQGLSIQDAKKGLFNSFIANKSKSSFNITRRGLEITARTARAPKNIEAEVDKPLGLTLGQKPGGGVTITAVEGGGNAAKAGLKAGDQVLYTSSFFGDELWPADKLGFTKTAIQAKPDSVYFVVSSTLNIIMVRQEQLFRSMELSPTTHRLLRPVVPPHPNLDIAPIIRLNLLRKRHVWGCIVVRWSHHHAIPSSEKPIIGDPVLSFSIVDMSELSLSTSLPVVINMQWGSFSSSHLPLTEFDASLDAESSNPKPEGCPSVQMEKQIHQLGSRSGGSSISRHHVGGGGGQWKPALQSIAEVGTCKHTHCHLTLSLSG</sequence>
<organism evidence="7 8">
    <name type="scientific">Camellia sinensis var. sinensis</name>
    <name type="common">China tea</name>
    <dbReference type="NCBI Taxonomy" id="542762"/>
    <lineage>
        <taxon>Eukaryota</taxon>
        <taxon>Viridiplantae</taxon>
        <taxon>Streptophyta</taxon>
        <taxon>Embryophyta</taxon>
        <taxon>Tracheophyta</taxon>
        <taxon>Spermatophyta</taxon>
        <taxon>Magnoliopsida</taxon>
        <taxon>eudicotyledons</taxon>
        <taxon>Gunneridae</taxon>
        <taxon>Pentapetalae</taxon>
        <taxon>asterids</taxon>
        <taxon>Ericales</taxon>
        <taxon>Theaceae</taxon>
        <taxon>Camellia</taxon>
    </lineage>
</organism>
<dbReference type="InterPro" id="IPR022673">
    <property type="entry name" value="Hexokinase_C"/>
</dbReference>
<dbReference type="Proteomes" id="UP000306102">
    <property type="component" value="Unassembled WGS sequence"/>
</dbReference>
<dbReference type="GO" id="GO:0004396">
    <property type="term" value="F:hexokinase activity"/>
    <property type="evidence" value="ECO:0007669"/>
    <property type="project" value="UniProtKB-EC"/>
</dbReference>
<dbReference type="InterPro" id="IPR043129">
    <property type="entry name" value="ATPase_NBD"/>
</dbReference>
<dbReference type="AlphaFoldDB" id="A0A4S4DNS8"/>
<evidence type="ECO:0000259" key="6">
    <source>
        <dbReference type="PROSITE" id="PS50106"/>
    </source>
</evidence>
<keyword evidence="4" id="KW-0324">Glycolysis</keyword>
<dbReference type="EMBL" id="SDRB02010727">
    <property type="protein sequence ID" value="THG04691.1"/>
    <property type="molecule type" value="Genomic_DNA"/>
</dbReference>
<proteinExistence type="predicted"/>
<dbReference type="PROSITE" id="PS50106">
    <property type="entry name" value="PDZ"/>
    <property type="match status" value="1"/>
</dbReference>
<comment type="pathway">
    <text evidence="1">Carbohydrate degradation.</text>
</comment>
<dbReference type="GO" id="GO:0019318">
    <property type="term" value="P:hexose metabolic process"/>
    <property type="evidence" value="ECO:0007669"/>
    <property type="project" value="UniProtKB-UniPathway"/>
</dbReference>
<dbReference type="Gene3D" id="2.30.42.10">
    <property type="match status" value="1"/>
</dbReference>
<feature type="domain" description="PDZ" evidence="6">
    <location>
        <begin position="79"/>
        <end position="129"/>
    </location>
</feature>
<dbReference type="SUPFAM" id="SSF50156">
    <property type="entry name" value="PDZ domain-like"/>
    <property type="match status" value="1"/>
</dbReference>
<dbReference type="PANTHER" id="PTHR47661:SF4">
    <property type="entry name" value="OS08G0162600 PROTEIN"/>
    <property type="match status" value="1"/>
</dbReference>